<evidence type="ECO:0000313" key="10">
    <source>
        <dbReference type="EMBL" id="MBD3868234.1"/>
    </source>
</evidence>
<dbReference type="InterPro" id="IPR014729">
    <property type="entry name" value="Rossmann-like_a/b/a_fold"/>
</dbReference>
<dbReference type="GO" id="GO:0005829">
    <property type="term" value="C:cytosol"/>
    <property type="evidence" value="ECO:0007669"/>
    <property type="project" value="TreeGrafter"/>
</dbReference>
<dbReference type="PRINTS" id="PR00987">
    <property type="entry name" value="TRNASYNTHGLU"/>
</dbReference>
<proteinExistence type="inferred from homology"/>
<feature type="binding site" evidence="7">
    <location>
        <begin position="7"/>
        <end position="11"/>
    </location>
    <ligand>
        <name>L-glutamate</name>
        <dbReference type="ChEBI" id="CHEBI:29985"/>
    </ligand>
</feature>
<comment type="cofactor">
    <cofactor evidence="7">
        <name>Zn(2+)</name>
        <dbReference type="ChEBI" id="CHEBI:29105"/>
    </cofactor>
    <text evidence="7">Binds 1 zinc ion per subunit.</text>
</comment>
<feature type="binding site" evidence="7">
    <location>
        <position position="205"/>
    </location>
    <ligand>
        <name>L-glutamate</name>
        <dbReference type="ChEBI" id="CHEBI:29985"/>
    </ligand>
</feature>
<dbReference type="HAMAP" id="MF_01428">
    <property type="entry name" value="Glu_Q_tRNA_synth"/>
    <property type="match status" value="1"/>
</dbReference>
<dbReference type="GO" id="GO:0006424">
    <property type="term" value="P:glutamyl-tRNA aminoacylation"/>
    <property type="evidence" value="ECO:0007669"/>
    <property type="project" value="InterPro"/>
</dbReference>
<sequence length="315" mass="34591">MRPVRGRLAPSPTGDMHVGNAFSALLAWSSVRARSGVVVMRMEDLDLPRVRPGSAERILEDLEWLGLDWDEGPIYQSDRFSRYDAAFMELKQAGRVYPCFCSRKDVAAAASAPQEPGDELRYPGTCRGLGSDQAVERVKRERHVWRFRVEAPCGPPFRDLVYGNQGGPGTPPPGDFIVRRYNGTSSYHLAVTVDDMEMGISEVVRGDDLLPSAARQILLFEALGGEPPAYGHVPLILGEDGARMSKRHRSVTVRELREAGWSSSRLIDELLELLGPGGSSGLDRLDAMKSGFRLNQVKGRKDGIIWGSGAPDKSS</sequence>
<comment type="similarity">
    <text evidence="7">Belongs to the class-I aminoacyl-tRNA synthetase family. GluQ subfamily.</text>
</comment>
<dbReference type="PANTHER" id="PTHR43311">
    <property type="entry name" value="GLUTAMATE--TRNA LIGASE"/>
    <property type="match status" value="1"/>
</dbReference>
<comment type="function">
    <text evidence="7">Catalyzes the tRNA-independent activation of glutamate in presence of ATP and the subsequent transfer of glutamate onto a tRNA(Asp). Glutamate is transferred on the 2-amino-5-(4,5-dihydroxy-2-cyclopenten-1-yl) moiety of the queuosine in the wobble position of the QUC anticodon.</text>
</comment>
<comment type="caution">
    <text evidence="10">The sequence shown here is derived from an EMBL/GenBank/DDBJ whole genome shotgun (WGS) entry which is preliminary data.</text>
</comment>
<feature type="binding site" evidence="7">
    <location>
        <position position="43"/>
    </location>
    <ligand>
        <name>L-glutamate</name>
        <dbReference type="ChEBI" id="CHEBI:29985"/>
    </ligand>
</feature>
<dbReference type="GO" id="GO:0005524">
    <property type="term" value="F:ATP binding"/>
    <property type="evidence" value="ECO:0007669"/>
    <property type="project" value="UniProtKB-KW"/>
</dbReference>
<dbReference type="InterPro" id="IPR000924">
    <property type="entry name" value="Glu/Gln-tRNA-synth"/>
</dbReference>
<evidence type="ECO:0000256" key="3">
    <source>
        <dbReference type="ARBA" id="ARBA00022741"/>
    </source>
</evidence>
<evidence type="ECO:0000256" key="8">
    <source>
        <dbReference type="RuleBase" id="RU363037"/>
    </source>
</evidence>
<protein>
    <recommendedName>
        <fullName evidence="7">Glutamyl-Q tRNA(Asp) synthetase</fullName>
        <shortName evidence="7">Glu-Q-RSs</shortName>
        <ecNumber evidence="7">6.1.1.-</ecNumber>
    </recommendedName>
</protein>
<keyword evidence="1 7" id="KW-0436">Ligase</keyword>
<keyword evidence="2 7" id="KW-0479">Metal-binding</keyword>
<evidence type="ECO:0000256" key="2">
    <source>
        <dbReference type="ARBA" id="ARBA00022723"/>
    </source>
</evidence>
<feature type="short sequence motif" description="'KMSKS' region" evidence="7">
    <location>
        <begin position="243"/>
        <end position="247"/>
    </location>
</feature>
<feature type="binding site" evidence="7">
    <location>
        <position position="187"/>
    </location>
    <ligand>
        <name>L-glutamate</name>
        <dbReference type="ChEBI" id="CHEBI:29985"/>
    </ligand>
</feature>
<evidence type="ECO:0000256" key="7">
    <source>
        <dbReference type="HAMAP-Rule" id="MF_01428"/>
    </source>
</evidence>
<keyword evidence="8" id="KW-0648">Protein biosynthesis</keyword>
<evidence type="ECO:0000313" key="11">
    <source>
        <dbReference type="Proteomes" id="UP000648239"/>
    </source>
</evidence>
<dbReference type="NCBIfam" id="NF004314">
    <property type="entry name" value="PRK05710.1-3"/>
    <property type="match status" value="1"/>
</dbReference>
<dbReference type="InterPro" id="IPR001412">
    <property type="entry name" value="aa-tRNA-synth_I_CS"/>
</dbReference>
<evidence type="ECO:0000256" key="5">
    <source>
        <dbReference type="ARBA" id="ARBA00022840"/>
    </source>
</evidence>
<dbReference type="InterPro" id="IPR022380">
    <property type="entry name" value="Glu-Q_tRNA(Asp)_Synthase"/>
</dbReference>
<evidence type="ECO:0000256" key="6">
    <source>
        <dbReference type="ARBA" id="ARBA00023146"/>
    </source>
</evidence>
<dbReference type="GO" id="GO:0008270">
    <property type="term" value="F:zinc ion binding"/>
    <property type="evidence" value="ECO:0007669"/>
    <property type="project" value="UniProtKB-UniRule"/>
</dbReference>
<keyword evidence="4 7" id="KW-0862">Zinc</keyword>
<keyword evidence="6 7" id="KW-0030">Aminoacyl-tRNA synthetase</keyword>
<dbReference type="AlphaFoldDB" id="A0A8J7CEG7"/>
<dbReference type="InterPro" id="IPR020058">
    <property type="entry name" value="Glu/Gln-tRNA-synth_Ib_cat-dom"/>
</dbReference>
<feature type="binding site" evidence="7">
    <location>
        <position position="122"/>
    </location>
    <ligand>
        <name>Zn(2+)</name>
        <dbReference type="ChEBI" id="CHEBI:29105"/>
    </ligand>
</feature>
<feature type="binding site" evidence="7">
    <location>
        <position position="246"/>
    </location>
    <ligand>
        <name>ATP</name>
        <dbReference type="ChEBI" id="CHEBI:30616"/>
    </ligand>
</feature>
<feature type="short sequence motif" description="'HIGH' region" evidence="7">
    <location>
        <begin position="10"/>
        <end position="20"/>
    </location>
</feature>
<feature type="domain" description="Glutamyl/glutaminyl-tRNA synthetase class Ib catalytic" evidence="9">
    <location>
        <begin position="4"/>
        <end position="267"/>
    </location>
</feature>
<feature type="binding site" evidence="7">
    <location>
        <position position="99"/>
    </location>
    <ligand>
        <name>Zn(2+)</name>
        <dbReference type="ChEBI" id="CHEBI:29105"/>
    </ligand>
</feature>
<dbReference type="EMBL" id="JACXWD010000025">
    <property type="protein sequence ID" value="MBD3868234.1"/>
    <property type="molecule type" value="Genomic_DNA"/>
</dbReference>
<feature type="binding site" evidence="7">
    <location>
        <position position="101"/>
    </location>
    <ligand>
        <name>Zn(2+)</name>
        <dbReference type="ChEBI" id="CHEBI:29105"/>
    </ligand>
</feature>
<evidence type="ECO:0000256" key="1">
    <source>
        <dbReference type="ARBA" id="ARBA00022598"/>
    </source>
</evidence>
<dbReference type="InterPro" id="IPR049940">
    <property type="entry name" value="GluQ/Sye"/>
</dbReference>
<dbReference type="EC" id="6.1.1.-" evidence="7"/>
<reference evidence="10 11" key="1">
    <citation type="submission" date="2020-08" db="EMBL/GenBank/DDBJ databases">
        <title>Acidobacteriota in marine sediments use diverse sulfur dissimilation pathways.</title>
        <authorList>
            <person name="Wasmund K."/>
        </authorList>
    </citation>
    <scope>NUCLEOTIDE SEQUENCE [LARGE SCALE GENOMIC DNA]</scope>
    <source>
        <strain evidence="10">MAG AM4</strain>
    </source>
</reference>
<evidence type="ECO:0000259" key="9">
    <source>
        <dbReference type="Pfam" id="PF00749"/>
    </source>
</evidence>
<feature type="binding site" evidence="7">
    <location>
        <position position="126"/>
    </location>
    <ligand>
        <name>Zn(2+)</name>
        <dbReference type="ChEBI" id="CHEBI:29105"/>
    </ligand>
</feature>
<dbReference type="GO" id="GO:0006400">
    <property type="term" value="P:tRNA modification"/>
    <property type="evidence" value="ECO:0007669"/>
    <property type="project" value="InterPro"/>
</dbReference>
<dbReference type="SUPFAM" id="SSF52374">
    <property type="entry name" value="Nucleotidylyl transferase"/>
    <property type="match status" value="1"/>
</dbReference>
<dbReference type="Pfam" id="PF00749">
    <property type="entry name" value="tRNA-synt_1c"/>
    <property type="match status" value="1"/>
</dbReference>
<organism evidence="10 11">
    <name type="scientific">Candidatus Polarisedimenticola svalbardensis</name>
    <dbReference type="NCBI Taxonomy" id="2886004"/>
    <lineage>
        <taxon>Bacteria</taxon>
        <taxon>Pseudomonadati</taxon>
        <taxon>Acidobacteriota</taxon>
        <taxon>Candidatus Polarisedimenticolia</taxon>
        <taxon>Candidatus Polarisedimenticolales</taxon>
        <taxon>Candidatus Polarisedimenticolaceae</taxon>
        <taxon>Candidatus Polarisedimenticola</taxon>
    </lineage>
</organism>
<dbReference type="GO" id="GO:0004818">
    <property type="term" value="F:glutamate-tRNA ligase activity"/>
    <property type="evidence" value="ECO:0007669"/>
    <property type="project" value="TreeGrafter"/>
</dbReference>
<name>A0A8J7CEG7_9BACT</name>
<dbReference type="NCBIfam" id="NF004315">
    <property type="entry name" value="PRK05710.1-4"/>
    <property type="match status" value="1"/>
</dbReference>
<dbReference type="PANTHER" id="PTHR43311:SF1">
    <property type="entry name" value="GLUTAMYL-Q TRNA(ASP) SYNTHETASE"/>
    <property type="match status" value="1"/>
</dbReference>
<keyword evidence="3 7" id="KW-0547">Nucleotide-binding</keyword>
<accession>A0A8J7CEG7</accession>
<keyword evidence="5 7" id="KW-0067">ATP-binding</keyword>
<evidence type="ECO:0000256" key="4">
    <source>
        <dbReference type="ARBA" id="ARBA00022833"/>
    </source>
</evidence>
<dbReference type="Gene3D" id="3.40.50.620">
    <property type="entry name" value="HUPs"/>
    <property type="match status" value="1"/>
</dbReference>
<dbReference type="Proteomes" id="UP000648239">
    <property type="component" value="Unassembled WGS sequence"/>
</dbReference>
<gene>
    <name evidence="10" type="primary">gluQRS</name>
    <name evidence="7" type="synonym">gluQ</name>
    <name evidence="10" type="ORF">IFK94_08910</name>
</gene>
<dbReference type="PROSITE" id="PS00178">
    <property type="entry name" value="AA_TRNA_LIGASE_I"/>
    <property type="match status" value="1"/>
</dbReference>